<feature type="transmembrane region" description="Helical" evidence="1">
    <location>
        <begin position="45"/>
        <end position="65"/>
    </location>
</feature>
<dbReference type="EMBL" id="JARVII010000058">
    <property type="protein sequence ID" value="MDG9700591.1"/>
    <property type="molecule type" value="Genomic_DNA"/>
</dbReference>
<dbReference type="AlphaFoldDB" id="A0AAW6RPI0"/>
<name>A0AAW6RPI0_9BURK</name>
<keyword evidence="3" id="KW-1185">Reference proteome</keyword>
<evidence type="ECO:0000256" key="1">
    <source>
        <dbReference type="SAM" id="Phobius"/>
    </source>
</evidence>
<keyword evidence="1" id="KW-0472">Membrane</keyword>
<accession>A0AAW6RPI0</accession>
<keyword evidence="1" id="KW-1133">Transmembrane helix</keyword>
<keyword evidence="1" id="KW-0812">Transmembrane</keyword>
<sequence>MSLRSLLLLLVGIAILAFVGANWGVMMEPTHLSLIVADVQAPLGLVMLGLLAGVSCMFVLMIAYIQGTVLVETRRHAKELAAQRELADKAEASRFTDLRAHLDQEMQRLNETLEKVSQETLSRVDRAEMGLREHSAQPELSKLAQTVEGFNRELHMRIDRLEMGLGERIAHPPQPPALQAPASAPVYTHAAGDAYVDVDDATPR</sequence>
<dbReference type="RefSeq" id="WP_156303990.1">
    <property type="nucleotide sequence ID" value="NZ_JARVII010000058.1"/>
</dbReference>
<reference evidence="2 3" key="1">
    <citation type="submission" date="2023-04" db="EMBL/GenBank/DDBJ databases">
        <title>Ottowia paracancer sp. nov., isolated from human stomach.</title>
        <authorList>
            <person name="Song Y."/>
        </authorList>
    </citation>
    <scope>NUCLEOTIDE SEQUENCE [LARGE SCALE GENOMIC DNA]</scope>
    <source>
        <strain evidence="2 3">10c7w1</strain>
    </source>
</reference>
<dbReference type="Proteomes" id="UP001237156">
    <property type="component" value="Unassembled WGS sequence"/>
</dbReference>
<evidence type="ECO:0000313" key="2">
    <source>
        <dbReference type="EMBL" id="MDG9700591.1"/>
    </source>
</evidence>
<organism evidence="2 3">
    <name type="scientific">Ottowia cancrivicina</name>
    <dbReference type="NCBI Taxonomy" id="3040346"/>
    <lineage>
        <taxon>Bacteria</taxon>
        <taxon>Pseudomonadati</taxon>
        <taxon>Pseudomonadota</taxon>
        <taxon>Betaproteobacteria</taxon>
        <taxon>Burkholderiales</taxon>
        <taxon>Comamonadaceae</taxon>
        <taxon>Ottowia</taxon>
    </lineage>
</organism>
<proteinExistence type="predicted"/>
<protein>
    <submittedName>
        <fullName evidence="2">LapA family protein</fullName>
    </submittedName>
</protein>
<gene>
    <name evidence="2" type="ORF">QB898_12940</name>
</gene>
<comment type="caution">
    <text evidence="2">The sequence shown here is derived from an EMBL/GenBank/DDBJ whole genome shotgun (WGS) entry which is preliminary data.</text>
</comment>
<evidence type="ECO:0000313" key="3">
    <source>
        <dbReference type="Proteomes" id="UP001237156"/>
    </source>
</evidence>